<protein>
    <submittedName>
        <fullName evidence="1">Uncharacterized protein</fullName>
    </submittedName>
</protein>
<organism evidence="1 2">
    <name type="scientific">Bifidobacterium criceti</name>
    <dbReference type="NCBI Taxonomy" id="1960969"/>
    <lineage>
        <taxon>Bacteria</taxon>
        <taxon>Bacillati</taxon>
        <taxon>Actinomycetota</taxon>
        <taxon>Actinomycetes</taxon>
        <taxon>Bifidobacteriales</taxon>
        <taxon>Bifidobacteriaceae</taxon>
        <taxon>Bifidobacterium</taxon>
    </lineage>
</organism>
<evidence type="ECO:0000313" key="2">
    <source>
        <dbReference type="Proteomes" id="UP000218399"/>
    </source>
</evidence>
<evidence type="ECO:0000313" key="1">
    <source>
        <dbReference type="EMBL" id="PAU68986.1"/>
    </source>
</evidence>
<accession>A0A2A2EJA3</accession>
<sequence>MERYGLATLEELAAFVREYRFHGKSRCQLALAIAQPGSASVKETELRVRLELRGIRGFSINCTVFGSAYDTGVEHTLDLALEKYRVGLDIKGISIVRTIGSIGGIATSMVRWRRWDGRCSK</sequence>
<comment type="caution">
    <text evidence="1">The sequence shown here is derived from an EMBL/GenBank/DDBJ whole genome shotgun (WGS) entry which is preliminary data.</text>
</comment>
<gene>
    <name evidence="1" type="ORF">B1526_0179</name>
</gene>
<dbReference type="Proteomes" id="UP000218399">
    <property type="component" value="Unassembled WGS sequence"/>
</dbReference>
<keyword evidence="2" id="KW-1185">Reference proteome</keyword>
<dbReference type="AlphaFoldDB" id="A0A2A2EJA3"/>
<dbReference type="EMBL" id="MVOH01000002">
    <property type="protein sequence ID" value="PAU68986.1"/>
    <property type="molecule type" value="Genomic_DNA"/>
</dbReference>
<reference evidence="1 2" key="1">
    <citation type="journal article" date="2017" name="ISME J.">
        <title>Unveiling bifidobacterial biogeography across the mammalian branch of the tree of life.</title>
        <authorList>
            <person name="Milani C."/>
            <person name="Mangifesta M."/>
            <person name="Mancabelli L."/>
            <person name="Lugli G.A."/>
            <person name="James K."/>
            <person name="Duranti S."/>
            <person name="Turroni F."/>
            <person name="Ferrario C."/>
            <person name="Ossiprandi M.C."/>
            <person name="van Sinderen D."/>
            <person name="Ventura M."/>
        </authorList>
    </citation>
    <scope>NUCLEOTIDE SEQUENCE [LARGE SCALE GENOMIC DNA]</scope>
    <source>
        <strain evidence="2">Ham19E</strain>
    </source>
</reference>
<proteinExistence type="predicted"/>
<name>A0A2A2EJA3_9BIFI</name>
<dbReference type="RefSeq" id="WP_133088392.1">
    <property type="nucleotide sequence ID" value="NZ_MVOH01000002.1"/>
</dbReference>